<name>S8DMM8_9LAMI</name>
<dbReference type="Pfam" id="PF16016">
    <property type="entry name" value="VASt"/>
    <property type="match status" value="1"/>
</dbReference>
<dbReference type="PANTHER" id="PTHR47038:SF1">
    <property type="entry name" value="BAG-ASSOCIATED GRAM PROTEIN 1"/>
    <property type="match status" value="1"/>
</dbReference>
<comment type="subcellular location">
    <subcellularLocation>
        <location evidence="1">Membrane</location>
    </subcellularLocation>
</comment>
<feature type="domain" description="VASt" evidence="3">
    <location>
        <begin position="49"/>
        <end position="221"/>
    </location>
</feature>
<gene>
    <name evidence="4" type="ORF">M569_10543</name>
</gene>
<keyword evidence="2" id="KW-0472">Membrane</keyword>
<dbReference type="PANTHER" id="PTHR47038">
    <property type="entry name" value="BAG-ASSOCIATED GRAM PROTEIN 1"/>
    <property type="match status" value="1"/>
</dbReference>
<evidence type="ECO:0000256" key="2">
    <source>
        <dbReference type="ARBA" id="ARBA00023136"/>
    </source>
</evidence>
<keyword evidence="5" id="KW-1185">Reference proteome</keyword>
<evidence type="ECO:0000256" key="1">
    <source>
        <dbReference type="ARBA" id="ARBA00004370"/>
    </source>
</evidence>
<dbReference type="OrthoDB" id="906214at2759"/>
<reference evidence="4 5" key="1">
    <citation type="journal article" date="2013" name="BMC Genomics">
        <title>The miniature genome of a carnivorous plant Genlisea aurea contains a low number of genes and short non-coding sequences.</title>
        <authorList>
            <person name="Leushkin E.V."/>
            <person name="Sutormin R.A."/>
            <person name="Nabieva E.R."/>
            <person name="Penin A.A."/>
            <person name="Kondrashov A.S."/>
            <person name="Logacheva M.D."/>
        </authorList>
    </citation>
    <scope>NUCLEOTIDE SEQUENCE [LARGE SCALE GENOMIC DNA]</scope>
</reference>
<evidence type="ECO:0000313" key="4">
    <source>
        <dbReference type="EMBL" id="EPS64238.1"/>
    </source>
</evidence>
<dbReference type="AlphaFoldDB" id="S8DMM8"/>
<proteinExistence type="predicted"/>
<dbReference type="InterPro" id="IPR031968">
    <property type="entry name" value="VASt"/>
</dbReference>
<dbReference type="Proteomes" id="UP000015453">
    <property type="component" value="Unassembled WGS sequence"/>
</dbReference>
<dbReference type="PROSITE" id="PS51778">
    <property type="entry name" value="VAST"/>
    <property type="match status" value="1"/>
</dbReference>
<accession>S8DMM8</accession>
<dbReference type="EMBL" id="AUSU01004958">
    <property type="protein sequence ID" value="EPS64238.1"/>
    <property type="molecule type" value="Genomic_DNA"/>
</dbReference>
<evidence type="ECO:0000313" key="5">
    <source>
        <dbReference type="Proteomes" id="UP000015453"/>
    </source>
</evidence>
<protein>
    <recommendedName>
        <fullName evidence="3">VASt domain-containing protein</fullName>
    </recommendedName>
</protein>
<dbReference type="GO" id="GO:0016020">
    <property type="term" value="C:membrane"/>
    <property type="evidence" value="ECO:0007669"/>
    <property type="project" value="UniProtKB-SubCell"/>
</dbReference>
<comment type="caution">
    <text evidence="4">The sequence shown here is derived from an EMBL/GenBank/DDBJ whole genome shotgun (WGS) entry which is preliminary data.</text>
</comment>
<dbReference type="InterPro" id="IPR044655">
    <property type="entry name" value="BAGP1-like"/>
</dbReference>
<evidence type="ECO:0000259" key="3">
    <source>
        <dbReference type="PROSITE" id="PS51778"/>
    </source>
</evidence>
<organism evidence="4 5">
    <name type="scientific">Genlisea aurea</name>
    <dbReference type="NCBI Taxonomy" id="192259"/>
    <lineage>
        <taxon>Eukaryota</taxon>
        <taxon>Viridiplantae</taxon>
        <taxon>Streptophyta</taxon>
        <taxon>Embryophyta</taxon>
        <taxon>Tracheophyta</taxon>
        <taxon>Spermatophyta</taxon>
        <taxon>Magnoliopsida</taxon>
        <taxon>eudicotyledons</taxon>
        <taxon>Gunneridae</taxon>
        <taxon>Pentapetalae</taxon>
        <taxon>asterids</taxon>
        <taxon>lamiids</taxon>
        <taxon>Lamiales</taxon>
        <taxon>Lentibulariaceae</taxon>
        <taxon>Genlisea</taxon>
    </lineage>
</organism>
<sequence>MYLKYVQENEQSALRAHSSSLQGVRRISSIPEENLATAKTLQPFIKEDVISEIFNDVFPCLAEQFFKLLLDDASTFTSEYRRTRKDSNLTMGPWHASDEFDGQVREIKFRTLCNSPMCPPDTAMTEWQHAVTSPDKKKLVFETVQQAHDVPFGSYFEIHCKWSLESTSTAPSSASMNIKVGVHFKKWCVMQSKIRSSAVNEYKKEMEIMLELARKYVTDDGVQTGPGIKKGIETPTITGM</sequence>